<reference evidence="2" key="1">
    <citation type="journal article" date="2005" name="Nature">
        <title>The map-based sequence of the rice genome.</title>
        <authorList>
            <consortium name="International rice genome sequencing project (IRGSP)"/>
            <person name="Matsumoto T."/>
            <person name="Wu J."/>
            <person name="Kanamori H."/>
            <person name="Katayose Y."/>
            <person name="Fujisawa M."/>
            <person name="Namiki N."/>
            <person name="Mizuno H."/>
            <person name="Yamamoto K."/>
            <person name="Antonio B.A."/>
            <person name="Baba T."/>
            <person name="Sakata K."/>
            <person name="Nagamura Y."/>
            <person name="Aoki H."/>
            <person name="Arikawa K."/>
            <person name="Arita K."/>
            <person name="Bito T."/>
            <person name="Chiden Y."/>
            <person name="Fujitsuka N."/>
            <person name="Fukunaka R."/>
            <person name="Hamada M."/>
            <person name="Harada C."/>
            <person name="Hayashi A."/>
            <person name="Hijishita S."/>
            <person name="Honda M."/>
            <person name="Hosokawa S."/>
            <person name="Ichikawa Y."/>
            <person name="Idonuma A."/>
            <person name="Iijima M."/>
            <person name="Ikeda M."/>
            <person name="Ikeno M."/>
            <person name="Ito K."/>
            <person name="Ito S."/>
            <person name="Ito T."/>
            <person name="Ito Y."/>
            <person name="Ito Y."/>
            <person name="Iwabuchi A."/>
            <person name="Kamiya K."/>
            <person name="Karasawa W."/>
            <person name="Kurita K."/>
            <person name="Katagiri S."/>
            <person name="Kikuta A."/>
            <person name="Kobayashi H."/>
            <person name="Kobayashi N."/>
            <person name="Machita K."/>
            <person name="Maehara T."/>
            <person name="Masukawa M."/>
            <person name="Mizubayashi T."/>
            <person name="Mukai Y."/>
            <person name="Nagasaki H."/>
            <person name="Nagata Y."/>
            <person name="Naito S."/>
            <person name="Nakashima M."/>
            <person name="Nakama Y."/>
            <person name="Nakamichi Y."/>
            <person name="Nakamura M."/>
            <person name="Meguro A."/>
            <person name="Negishi M."/>
            <person name="Ohta I."/>
            <person name="Ohta T."/>
            <person name="Okamoto M."/>
            <person name="Ono N."/>
            <person name="Saji S."/>
            <person name="Sakaguchi M."/>
            <person name="Sakai K."/>
            <person name="Shibata M."/>
            <person name="Shimokawa T."/>
            <person name="Song J."/>
            <person name="Takazaki Y."/>
            <person name="Terasawa K."/>
            <person name="Tsugane M."/>
            <person name="Tsuji K."/>
            <person name="Ueda S."/>
            <person name="Waki K."/>
            <person name="Yamagata H."/>
            <person name="Yamamoto M."/>
            <person name="Yamamoto S."/>
            <person name="Yamane H."/>
            <person name="Yoshiki S."/>
            <person name="Yoshihara R."/>
            <person name="Yukawa K."/>
            <person name="Zhong H."/>
            <person name="Yano M."/>
            <person name="Yuan Q."/>
            <person name="Ouyang S."/>
            <person name="Liu J."/>
            <person name="Jones K.M."/>
            <person name="Gansberger K."/>
            <person name="Moffat K."/>
            <person name="Hill J."/>
            <person name="Bera J."/>
            <person name="Fadrosh D."/>
            <person name="Jin S."/>
            <person name="Johri S."/>
            <person name="Kim M."/>
            <person name="Overton L."/>
            <person name="Reardon M."/>
            <person name="Tsitrin T."/>
            <person name="Vuong H."/>
            <person name="Weaver B."/>
            <person name="Ciecko A."/>
            <person name="Tallon L."/>
            <person name="Jackson J."/>
            <person name="Pai G."/>
            <person name="Aken S.V."/>
            <person name="Utterback T."/>
            <person name="Reidmuller S."/>
            <person name="Feldblyum T."/>
            <person name="Hsiao J."/>
            <person name="Zismann V."/>
            <person name="Iobst S."/>
            <person name="de Vazeille A.R."/>
            <person name="Buell C.R."/>
            <person name="Ying K."/>
            <person name="Li Y."/>
            <person name="Lu T."/>
            <person name="Huang Y."/>
            <person name="Zhao Q."/>
            <person name="Feng Q."/>
            <person name="Zhang L."/>
            <person name="Zhu J."/>
            <person name="Weng Q."/>
            <person name="Mu J."/>
            <person name="Lu Y."/>
            <person name="Fan D."/>
            <person name="Liu Y."/>
            <person name="Guan J."/>
            <person name="Zhang Y."/>
            <person name="Yu S."/>
            <person name="Liu X."/>
            <person name="Zhang Y."/>
            <person name="Hong G."/>
            <person name="Han B."/>
            <person name="Choisne N."/>
            <person name="Demange N."/>
            <person name="Orjeda G."/>
            <person name="Samain S."/>
            <person name="Cattolico L."/>
            <person name="Pelletier E."/>
            <person name="Couloux A."/>
            <person name="Segurens B."/>
            <person name="Wincker P."/>
            <person name="D'Hont A."/>
            <person name="Scarpelli C."/>
            <person name="Weissenbach J."/>
            <person name="Salanoubat M."/>
            <person name="Quetier F."/>
            <person name="Yu Y."/>
            <person name="Kim H.R."/>
            <person name="Rambo T."/>
            <person name="Currie J."/>
            <person name="Collura K."/>
            <person name="Luo M."/>
            <person name="Yang T."/>
            <person name="Ammiraju J.S.S."/>
            <person name="Engler F."/>
            <person name="Soderlund C."/>
            <person name="Wing R.A."/>
            <person name="Palmer L.E."/>
            <person name="de la Bastide M."/>
            <person name="Spiegel L."/>
            <person name="Nascimento L."/>
            <person name="Zutavern T."/>
            <person name="O'Shaughnessy A."/>
            <person name="Dike S."/>
            <person name="Dedhia N."/>
            <person name="Preston R."/>
            <person name="Balija V."/>
            <person name="McCombie W.R."/>
            <person name="Chow T."/>
            <person name="Chen H."/>
            <person name="Chung M."/>
            <person name="Chen C."/>
            <person name="Shaw J."/>
            <person name="Wu H."/>
            <person name="Hsiao K."/>
            <person name="Chao Y."/>
            <person name="Chu M."/>
            <person name="Cheng C."/>
            <person name="Hour A."/>
            <person name="Lee P."/>
            <person name="Lin S."/>
            <person name="Lin Y."/>
            <person name="Liou J."/>
            <person name="Liu S."/>
            <person name="Hsing Y."/>
            <person name="Raghuvanshi S."/>
            <person name="Mohanty A."/>
            <person name="Bharti A.K."/>
            <person name="Gaur A."/>
            <person name="Gupta V."/>
            <person name="Kumar D."/>
            <person name="Ravi V."/>
            <person name="Vij S."/>
            <person name="Kapur A."/>
            <person name="Khurana P."/>
            <person name="Khurana P."/>
            <person name="Khurana J.P."/>
            <person name="Tyagi A.K."/>
            <person name="Gaikwad K."/>
            <person name="Singh A."/>
            <person name="Dalal V."/>
            <person name="Srivastava S."/>
            <person name="Dixit A."/>
            <person name="Pal A.K."/>
            <person name="Ghazi I.A."/>
            <person name="Yadav M."/>
            <person name="Pandit A."/>
            <person name="Bhargava A."/>
            <person name="Sureshbabu K."/>
            <person name="Batra K."/>
            <person name="Sharma T.R."/>
            <person name="Mohapatra T."/>
            <person name="Singh N.K."/>
            <person name="Messing J."/>
            <person name="Nelson A.B."/>
            <person name="Fuks G."/>
            <person name="Kavchok S."/>
            <person name="Keizer G."/>
            <person name="Linton E."/>
            <person name="Llaca V."/>
            <person name="Song R."/>
            <person name="Tanyolac B."/>
            <person name="Young S."/>
            <person name="Ho-Il K."/>
            <person name="Hahn J.H."/>
            <person name="Sangsakoo G."/>
            <person name="Vanavichit A."/>
            <person name="de Mattos Luiz.A.T."/>
            <person name="Zimmer P.D."/>
            <person name="Malone G."/>
            <person name="Dellagostin O."/>
            <person name="de Oliveira A.C."/>
            <person name="Bevan M."/>
            <person name="Bancroft I."/>
            <person name="Minx P."/>
            <person name="Cordum H."/>
            <person name="Wilson R."/>
            <person name="Cheng Z."/>
            <person name="Jin W."/>
            <person name="Jiang J."/>
            <person name="Leong S.A."/>
            <person name="Iwama H."/>
            <person name="Gojobori T."/>
            <person name="Itoh T."/>
            <person name="Niimura Y."/>
            <person name="Fujii Y."/>
            <person name="Habara T."/>
            <person name="Sakai H."/>
            <person name="Sato Y."/>
            <person name="Wilson G."/>
            <person name="Kumar K."/>
            <person name="McCouch S."/>
            <person name="Juretic N."/>
            <person name="Hoen D."/>
            <person name="Wright S."/>
            <person name="Bruskiewich R."/>
            <person name="Bureau T."/>
            <person name="Miyao A."/>
            <person name="Hirochika H."/>
            <person name="Nishikawa T."/>
            <person name="Kadowaki K."/>
            <person name="Sugiura M."/>
            <person name="Burr B."/>
            <person name="Sasaki T."/>
        </authorList>
    </citation>
    <scope>NUCLEOTIDE SEQUENCE [LARGE SCALE GENOMIC DNA]</scope>
    <source>
        <strain evidence="2">cv. Nipponbare</strain>
    </source>
</reference>
<proteinExistence type="predicted"/>
<dbReference type="Proteomes" id="UP000059680">
    <property type="component" value="Chromosome 6"/>
</dbReference>
<evidence type="ECO:0000313" key="2">
    <source>
        <dbReference type="Proteomes" id="UP000059680"/>
    </source>
</evidence>
<evidence type="ECO:0000313" key="1">
    <source>
        <dbReference type="EMBL" id="BAS97179.1"/>
    </source>
</evidence>
<keyword evidence="2" id="KW-1185">Reference proteome</keyword>
<dbReference type="PaxDb" id="39947-A0A0P0WV26"/>
<protein>
    <submittedName>
        <fullName evidence="1">Os06g0270100 protein</fullName>
    </submittedName>
</protein>
<reference evidence="1 2" key="2">
    <citation type="journal article" date="2013" name="Plant Cell Physiol.">
        <title>Rice Annotation Project Database (RAP-DB): an integrative and interactive database for rice genomics.</title>
        <authorList>
            <person name="Sakai H."/>
            <person name="Lee S.S."/>
            <person name="Tanaka T."/>
            <person name="Numa H."/>
            <person name="Kim J."/>
            <person name="Kawahara Y."/>
            <person name="Wakimoto H."/>
            <person name="Yang C.C."/>
            <person name="Iwamoto M."/>
            <person name="Abe T."/>
            <person name="Yamada Y."/>
            <person name="Muto A."/>
            <person name="Inokuchi H."/>
            <person name="Ikemura T."/>
            <person name="Matsumoto T."/>
            <person name="Sasaki T."/>
            <person name="Itoh T."/>
        </authorList>
    </citation>
    <scope>NUCLEOTIDE SEQUENCE [LARGE SCALE GENOMIC DNA]</scope>
    <source>
        <strain evidence="2">cv. Nipponbare</strain>
    </source>
</reference>
<organism evidence="1 2">
    <name type="scientific">Oryza sativa subsp. japonica</name>
    <name type="common">Rice</name>
    <dbReference type="NCBI Taxonomy" id="39947"/>
    <lineage>
        <taxon>Eukaryota</taxon>
        <taxon>Viridiplantae</taxon>
        <taxon>Streptophyta</taxon>
        <taxon>Embryophyta</taxon>
        <taxon>Tracheophyta</taxon>
        <taxon>Spermatophyta</taxon>
        <taxon>Magnoliopsida</taxon>
        <taxon>Liliopsida</taxon>
        <taxon>Poales</taxon>
        <taxon>Poaceae</taxon>
        <taxon>BOP clade</taxon>
        <taxon>Oryzoideae</taxon>
        <taxon>Oryzeae</taxon>
        <taxon>Oryzinae</taxon>
        <taxon>Oryza</taxon>
        <taxon>Oryza sativa</taxon>
    </lineage>
</organism>
<dbReference type="AlphaFoldDB" id="A0A0P0WV26"/>
<dbReference type="InParanoid" id="A0A0P0WV26"/>
<sequence>MVQRELSRARTGDDVALFVELPLLWSLAARSSEDNEAAAAAPSSSPDPALGSLDLASNTILGVTHLLRVMASLAAAASHRMWGRCMGLLPL</sequence>
<reference evidence="1 2" key="3">
    <citation type="journal article" date="2013" name="Rice">
        <title>Improvement of the Oryza sativa Nipponbare reference genome using next generation sequence and optical map data.</title>
        <authorList>
            <person name="Kawahara Y."/>
            <person name="de la Bastide M."/>
            <person name="Hamilton J.P."/>
            <person name="Kanamori H."/>
            <person name="McCombie W.R."/>
            <person name="Ouyang S."/>
            <person name="Schwartz D.C."/>
            <person name="Tanaka T."/>
            <person name="Wu J."/>
            <person name="Zhou S."/>
            <person name="Childs K.L."/>
            <person name="Davidson R.M."/>
            <person name="Lin H."/>
            <person name="Quesada-Ocampo L."/>
            <person name="Vaillancourt B."/>
            <person name="Sakai H."/>
            <person name="Lee S.S."/>
            <person name="Kim J."/>
            <person name="Numa H."/>
            <person name="Itoh T."/>
            <person name="Buell C.R."/>
            <person name="Matsumoto T."/>
        </authorList>
    </citation>
    <scope>NUCLEOTIDE SEQUENCE [LARGE SCALE GENOMIC DNA]</scope>
    <source>
        <strain evidence="2">cv. Nipponbare</strain>
    </source>
</reference>
<gene>
    <name evidence="1" type="ordered locus">Os06g0270100</name>
    <name evidence="1" type="ORF">OSNPB_060270100</name>
</gene>
<accession>A0A0P0WV26</accession>
<dbReference type="EMBL" id="AP014962">
    <property type="protein sequence ID" value="BAS97179.1"/>
    <property type="molecule type" value="Genomic_DNA"/>
</dbReference>
<name>A0A0P0WV26_ORYSJ</name>